<dbReference type="InterPro" id="IPR008615">
    <property type="entry name" value="FNIP"/>
</dbReference>
<proteinExistence type="predicted"/>
<organism evidence="1 2">
    <name type="scientific">Cotonvirus japonicus</name>
    <dbReference type="NCBI Taxonomy" id="2811091"/>
    <lineage>
        <taxon>Viruses</taxon>
        <taxon>Varidnaviria</taxon>
        <taxon>Bamfordvirae</taxon>
        <taxon>Nucleocytoviricota</taxon>
        <taxon>Megaviricetes</taxon>
        <taxon>Imitervirales</taxon>
        <taxon>Mimiviridae</taxon>
        <taxon>Megamimivirinae</taxon>
        <taxon>Cotonvirus</taxon>
        <taxon>Cotonvirus japonicum</taxon>
    </lineage>
</organism>
<dbReference type="PANTHER" id="PTHR32134">
    <property type="entry name" value="FNIP REPEAT-CONTAINING PROTEIN"/>
    <property type="match status" value="1"/>
</dbReference>
<reference evidence="1 2" key="1">
    <citation type="submission" date="2021-02" db="EMBL/GenBank/DDBJ databases">
        <title>Cotonvirus japonicus, which uses Golgi apparatus of host cells for its virion factory, phylogenetically links tailed tupanvirus and icosahedral mimivirus.</title>
        <authorList>
            <person name="Takahashi H."/>
            <person name="Fukaya S."/>
            <person name="Song C."/>
            <person name="Murata K."/>
            <person name="Takemura M."/>
        </authorList>
    </citation>
    <scope>NUCLEOTIDE SEQUENCE [LARGE SCALE GENOMIC DNA]</scope>
</reference>
<dbReference type="InterPro" id="IPR051251">
    <property type="entry name" value="STK_FNIP-Repeat"/>
</dbReference>
<dbReference type="GeneID" id="80557825"/>
<name>A0ABM7NR41_9VIRU</name>
<protein>
    <submittedName>
        <fullName evidence="1">F-box and FNIP repeat-containing protein</fullName>
    </submittedName>
</protein>
<evidence type="ECO:0000313" key="2">
    <source>
        <dbReference type="Proteomes" id="UP001321479"/>
    </source>
</evidence>
<dbReference type="PANTHER" id="PTHR32134:SF175">
    <property type="entry name" value="FNIP REPEAT-CONTAINING PROTEIN"/>
    <property type="match status" value="1"/>
</dbReference>
<keyword evidence="2" id="KW-1185">Reference proteome</keyword>
<accession>A0ABM7NR41</accession>
<evidence type="ECO:0000313" key="1">
    <source>
        <dbReference type="EMBL" id="BCS82620.1"/>
    </source>
</evidence>
<dbReference type="Proteomes" id="UP001321479">
    <property type="component" value="Segment"/>
</dbReference>
<sequence length="338" mass="39508">MTLTDSSISIIEFLNDDTLMHIINYLEDHNKMSFMRTCSQLYEFRSKIYYDDLYYIKNIEHLGFKNKLKIIYVNKFKISNNSVKTNQKIFYTITNDRDIIPKNTTHLIIGKRFNFPKKINPPESVTHLTFGFYYNKPILDLFPDKKIPSTIKHITFGYCFDQPIENKNILDGVTNIIFGNNFNQPIESCLPESLTHLTFGYSFNQCIKQGDIPSSVTHLTFGSRFNQPIKSYLPSSIISLTFGDDFNQYINQGDIPPNVKYLTFGWDFNQPIVDVIPDSVKYLTLGNDFSQDIIGNRNIIPENVTHLIIREKYKNDCKFLPKKVRNFVFTPYWNLIND</sequence>
<dbReference type="Pfam" id="PF05725">
    <property type="entry name" value="FNIP"/>
    <property type="match status" value="4"/>
</dbReference>
<dbReference type="RefSeq" id="YP_010841228.1">
    <property type="nucleotide sequence ID" value="NC_079139.1"/>
</dbReference>
<dbReference type="EMBL" id="AP024483">
    <property type="protein sequence ID" value="BCS82620.1"/>
    <property type="molecule type" value="Genomic_DNA"/>
</dbReference>